<dbReference type="Proteomes" id="UP000006038">
    <property type="component" value="Chromosome 6"/>
</dbReference>
<keyword evidence="2" id="KW-1185">Reference proteome</keyword>
<dbReference type="EnsemblPlants" id="OB06G25850.1">
    <property type="protein sequence ID" value="OB06G25850.1"/>
    <property type="gene ID" value="OB06G25850"/>
</dbReference>
<evidence type="ECO:0000313" key="2">
    <source>
        <dbReference type="Proteomes" id="UP000006038"/>
    </source>
</evidence>
<evidence type="ECO:0000313" key="1">
    <source>
        <dbReference type="EnsemblPlants" id="OB06G25850.1"/>
    </source>
</evidence>
<accession>J3MEZ1</accession>
<reference evidence="1" key="2">
    <citation type="submission" date="2013-04" db="UniProtKB">
        <authorList>
            <consortium name="EnsemblPlants"/>
        </authorList>
    </citation>
    <scope>IDENTIFICATION</scope>
</reference>
<protein>
    <submittedName>
        <fullName evidence="1">Uncharacterized protein</fullName>
    </submittedName>
</protein>
<sequence>MESYTDTSFMDLLGSHSTNEVADICSQQQEFAAPLPQNHKVSSA</sequence>
<proteinExistence type="predicted"/>
<dbReference type="AlphaFoldDB" id="J3MEZ1"/>
<dbReference type="Gramene" id="OB06G25850.1">
    <property type="protein sequence ID" value="OB06G25850.1"/>
    <property type="gene ID" value="OB06G25850"/>
</dbReference>
<name>J3MEZ1_ORYBR</name>
<reference evidence="1" key="1">
    <citation type="journal article" date="2013" name="Nat. Commun.">
        <title>Whole-genome sequencing of Oryza brachyantha reveals mechanisms underlying Oryza genome evolution.</title>
        <authorList>
            <person name="Chen J."/>
            <person name="Huang Q."/>
            <person name="Gao D."/>
            <person name="Wang J."/>
            <person name="Lang Y."/>
            <person name="Liu T."/>
            <person name="Li B."/>
            <person name="Bai Z."/>
            <person name="Luis Goicoechea J."/>
            <person name="Liang C."/>
            <person name="Chen C."/>
            <person name="Zhang W."/>
            <person name="Sun S."/>
            <person name="Liao Y."/>
            <person name="Zhang X."/>
            <person name="Yang L."/>
            <person name="Song C."/>
            <person name="Wang M."/>
            <person name="Shi J."/>
            <person name="Liu G."/>
            <person name="Liu J."/>
            <person name="Zhou H."/>
            <person name="Zhou W."/>
            <person name="Yu Q."/>
            <person name="An N."/>
            <person name="Chen Y."/>
            <person name="Cai Q."/>
            <person name="Wang B."/>
            <person name="Liu B."/>
            <person name="Min J."/>
            <person name="Huang Y."/>
            <person name="Wu H."/>
            <person name="Li Z."/>
            <person name="Zhang Y."/>
            <person name="Yin Y."/>
            <person name="Song W."/>
            <person name="Jiang J."/>
            <person name="Jackson S.A."/>
            <person name="Wing R.A."/>
            <person name="Wang J."/>
            <person name="Chen M."/>
        </authorList>
    </citation>
    <scope>NUCLEOTIDE SEQUENCE [LARGE SCALE GENOMIC DNA]</scope>
    <source>
        <strain evidence="1">cv. IRGC 101232</strain>
    </source>
</reference>
<dbReference type="HOGENOM" id="CLU_3227436_0_0_1"/>
<organism evidence="1">
    <name type="scientific">Oryza brachyantha</name>
    <name type="common">malo sina</name>
    <dbReference type="NCBI Taxonomy" id="4533"/>
    <lineage>
        <taxon>Eukaryota</taxon>
        <taxon>Viridiplantae</taxon>
        <taxon>Streptophyta</taxon>
        <taxon>Embryophyta</taxon>
        <taxon>Tracheophyta</taxon>
        <taxon>Spermatophyta</taxon>
        <taxon>Magnoliopsida</taxon>
        <taxon>Liliopsida</taxon>
        <taxon>Poales</taxon>
        <taxon>Poaceae</taxon>
        <taxon>BOP clade</taxon>
        <taxon>Oryzoideae</taxon>
        <taxon>Oryzeae</taxon>
        <taxon>Oryzinae</taxon>
        <taxon>Oryza</taxon>
    </lineage>
</organism>